<organism evidence="9">
    <name type="scientific">Tanacetum cinerariifolium</name>
    <name type="common">Dalmatian daisy</name>
    <name type="synonym">Chrysanthemum cinerariifolium</name>
    <dbReference type="NCBI Taxonomy" id="118510"/>
    <lineage>
        <taxon>Eukaryota</taxon>
        <taxon>Viridiplantae</taxon>
        <taxon>Streptophyta</taxon>
        <taxon>Embryophyta</taxon>
        <taxon>Tracheophyta</taxon>
        <taxon>Spermatophyta</taxon>
        <taxon>Magnoliopsida</taxon>
        <taxon>eudicotyledons</taxon>
        <taxon>Gunneridae</taxon>
        <taxon>Pentapetalae</taxon>
        <taxon>asterids</taxon>
        <taxon>campanulids</taxon>
        <taxon>Asterales</taxon>
        <taxon>Asteraceae</taxon>
        <taxon>Asteroideae</taxon>
        <taxon>Anthemideae</taxon>
        <taxon>Anthemidinae</taxon>
        <taxon>Tanacetum</taxon>
    </lineage>
</organism>
<keyword evidence="7" id="KW-0812">Transmembrane</keyword>
<gene>
    <name evidence="9" type="ORF">Tci_839387</name>
</gene>
<protein>
    <recommendedName>
        <fullName evidence="3">diacylglycerol O-acyltransferase</fullName>
        <ecNumber evidence="3">2.3.1.20</ecNumber>
    </recommendedName>
</protein>
<evidence type="ECO:0000256" key="2">
    <source>
        <dbReference type="ARBA" id="ARBA00005189"/>
    </source>
</evidence>
<evidence type="ECO:0000256" key="5">
    <source>
        <dbReference type="ARBA" id="ARBA00023315"/>
    </source>
</evidence>
<dbReference type="PANTHER" id="PTHR31650:SF74">
    <property type="entry name" value="O-ACYLTRANSFERASE WSD1-LIKE"/>
    <property type="match status" value="1"/>
</dbReference>
<feature type="transmembrane region" description="Helical" evidence="7">
    <location>
        <begin position="167"/>
        <end position="188"/>
    </location>
</feature>
<dbReference type="GO" id="GO:0004144">
    <property type="term" value="F:diacylglycerol O-acyltransferase activity"/>
    <property type="evidence" value="ECO:0007669"/>
    <property type="project" value="UniProtKB-EC"/>
</dbReference>
<evidence type="ECO:0000256" key="3">
    <source>
        <dbReference type="ARBA" id="ARBA00013244"/>
    </source>
</evidence>
<evidence type="ECO:0000313" key="9">
    <source>
        <dbReference type="EMBL" id="GFC67417.1"/>
    </source>
</evidence>
<comment type="catalytic activity">
    <reaction evidence="6">
        <text>an acyl-CoA + a 1,2-diacyl-sn-glycerol = a triacyl-sn-glycerol + CoA</text>
        <dbReference type="Rhea" id="RHEA:10868"/>
        <dbReference type="ChEBI" id="CHEBI:17815"/>
        <dbReference type="ChEBI" id="CHEBI:57287"/>
        <dbReference type="ChEBI" id="CHEBI:58342"/>
        <dbReference type="ChEBI" id="CHEBI:64615"/>
        <dbReference type="EC" id="2.3.1.20"/>
    </reaction>
</comment>
<keyword evidence="4 9" id="KW-0808">Transferase</keyword>
<accession>A0A699QEK3</accession>
<dbReference type="InterPro" id="IPR004255">
    <property type="entry name" value="O-acyltransferase_WSD1_N"/>
</dbReference>
<dbReference type="EMBL" id="BKCJ011015388">
    <property type="protein sequence ID" value="GFC67417.1"/>
    <property type="molecule type" value="Genomic_DNA"/>
</dbReference>
<dbReference type="SUPFAM" id="SSF52777">
    <property type="entry name" value="CoA-dependent acyltransferases"/>
    <property type="match status" value="1"/>
</dbReference>
<dbReference type="AlphaFoldDB" id="A0A699QEK3"/>
<dbReference type="EC" id="2.3.1.20" evidence="3"/>
<dbReference type="PANTHER" id="PTHR31650">
    <property type="entry name" value="O-ACYLTRANSFERASE (WSD1-LIKE) FAMILY PROTEIN"/>
    <property type="match status" value="1"/>
</dbReference>
<dbReference type="UniPathway" id="UPA00282"/>
<keyword evidence="5 9" id="KW-0012">Acyltransferase</keyword>
<evidence type="ECO:0000256" key="7">
    <source>
        <dbReference type="SAM" id="Phobius"/>
    </source>
</evidence>
<proteinExistence type="predicted"/>
<keyword evidence="7" id="KW-1133">Transmembrane helix</keyword>
<feature type="domain" description="O-acyltransferase WSD1-like N-terminal" evidence="8">
    <location>
        <begin position="32"/>
        <end position="150"/>
    </location>
</feature>
<reference evidence="9" key="1">
    <citation type="journal article" date="2019" name="Sci. Rep.">
        <title>Draft genome of Tanacetum cinerariifolium, the natural source of mosquito coil.</title>
        <authorList>
            <person name="Yamashiro T."/>
            <person name="Shiraishi A."/>
            <person name="Satake H."/>
            <person name="Nakayama K."/>
        </authorList>
    </citation>
    <scope>NUCLEOTIDE SEQUENCE</scope>
</reference>
<name>A0A699QEK3_TANCI</name>
<dbReference type="GO" id="GO:0019432">
    <property type="term" value="P:triglyceride biosynthetic process"/>
    <property type="evidence" value="ECO:0007669"/>
    <property type="project" value="UniProtKB-UniPathway"/>
</dbReference>
<dbReference type="InterPro" id="IPR045034">
    <property type="entry name" value="O-acyltransferase_WSD1-like"/>
</dbReference>
<evidence type="ECO:0000259" key="8">
    <source>
        <dbReference type="Pfam" id="PF03007"/>
    </source>
</evidence>
<comment type="pathway">
    <text evidence="1">Glycerolipid metabolism; triacylglycerol biosynthesis.</text>
</comment>
<comment type="pathway">
    <text evidence="2">Lipid metabolism.</text>
</comment>
<dbReference type="Pfam" id="PF03007">
    <property type="entry name" value="WS_DGAT_cat"/>
    <property type="match status" value="1"/>
</dbReference>
<evidence type="ECO:0000256" key="4">
    <source>
        <dbReference type="ARBA" id="ARBA00022679"/>
    </source>
</evidence>
<dbReference type="GO" id="GO:0005886">
    <property type="term" value="C:plasma membrane"/>
    <property type="evidence" value="ECO:0007669"/>
    <property type="project" value="TreeGrafter"/>
</dbReference>
<feature type="non-terminal residue" evidence="9">
    <location>
        <position position="189"/>
    </location>
</feature>
<evidence type="ECO:0000256" key="1">
    <source>
        <dbReference type="ARBA" id="ARBA00004771"/>
    </source>
</evidence>
<evidence type="ECO:0000256" key="6">
    <source>
        <dbReference type="ARBA" id="ARBA00048109"/>
    </source>
</evidence>
<feature type="non-terminal residue" evidence="9">
    <location>
        <position position="1"/>
    </location>
</feature>
<dbReference type="InterPro" id="IPR023213">
    <property type="entry name" value="CAT-like_dom_sf"/>
</dbReference>
<keyword evidence="7" id="KW-0472">Membrane</keyword>
<comment type="caution">
    <text evidence="9">The sequence shown here is derived from an EMBL/GenBank/DDBJ whole genome shotgun (WGS) entry which is preliminary data.</text>
</comment>
<dbReference type="Gene3D" id="3.30.559.10">
    <property type="entry name" value="Chloramphenicol acetyltransferase-like domain"/>
    <property type="match status" value="1"/>
</dbReference>
<sequence>ARLFHEPGSNVYIVSMMGCKTKLKPDVIKESLVNSILRHPRFSSLQVTDKDTGVIRWVPTKVNIDNHIIMPKLDPNIEFPDKFVADYMSNLSRTPIENTKPLWDLHLLDIKTSNAEGTGVFRFHHSLGDGMSLMTLVLACTRKTSDLNAIPTLAVSKDSGYIKVTSFWSILEVFWNSLVAVMMFVFTVL</sequence>